<feature type="domain" description="HTH marR-type" evidence="1">
    <location>
        <begin position="13"/>
        <end position="149"/>
    </location>
</feature>
<dbReference type="PANTHER" id="PTHR33164">
    <property type="entry name" value="TRANSCRIPTIONAL REGULATOR, MARR FAMILY"/>
    <property type="match status" value="1"/>
</dbReference>
<dbReference type="GO" id="GO:0006950">
    <property type="term" value="P:response to stress"/>
    <property type="evidence" value="ECO:0007669"/>
    <property type="project" value="TreeGrafter"/>
</dbReference>
<dbReference type="RefSeq" id="WP_165242606.1">
    <property type="nucleotide sequence ID" value="NZ_JAAKZV010000213.1"/>
</dbReference>
<dbReference type="Proteomes" id="UP000481583">
    <property type="component" value="Unassembled WGS sequence"/>
</dbReference>
<accession>A0A6G4U8V3</accession>
<comment type="caution">
    <text evidence="2">The sequence shown here is derived from an EMBL/GenBank/DDBJ whole genome shotgun (WGS) entry which is preliminary data.</text>
</comment>
<dbReference type="GO" id="GO:0003700">
    <property type="term" value="F:DNA-binding transcription factor activity"/>
    <property type="evidence" value="ECO:0007669"/>
    <property type="project" value="InterPro"/>
</dbReference>
<reference evidence="2 3" key="1">
    <citation type="submission" date="2020-02" db="EMBL/GenBank/DDBJ databases">
        <title>Whole-genome analyses of novel actinobacteria.</title>
        <authorList>
            <person name="Sahin N."/>
        </authorList>
    </citation>
    <scope>NUCLEOTIDE SEQUENCE [LARGE SCALE GENOMIC DNA]</scope>
    <source>
        <strain evidence="2 3">A7024</strain>
    </source>
</reference>
<dbReference type="PRINTS" id="PR00598">
    <property type="entry name" value="HTHMARR"/>
</dbReference>
<dbReference type="Gene3D" id="1.10.10.10">
    <property type="entry name" value="Winged helix-like DNA-binding domain superfamily/Winged helix DNA-binding domain"/>
    <property type="match status" value="1"/>
</dbReference>
<protein>
    <submittedName>
        <fullName evidence="2">MarR family transcriptional regulator</fullName>
    </submittedName>
</protein>
<evidence type="ECO:0000313" key="3">
    <source>
        <dbReference type="Proteomes" id="UP000481583"/>
    </source>
</evidence>
<name>A0A6G4U8V3_9ACTN</name>
<dbReference type="InterPro" id="IPR039422">
    <property type="entry name" value="MarR/SlyA-like"/>
</dbReference>
<dbReference type="EMBL" id="JAAKZV010000213">
    <property type="protein sequence ID" value="NGN68553.1"/>
    <property type="molecule type" value="Genomic_DNA"/>
</dbReference>
<sequence>MNESETRWLSAEEQKVWRTFMQAFNDFNAHLDRQLRRDSGMPVAYYEILVMLSEAPDHCLRMGELAELVRSSRSRLSHAVAALEKSGYVSRCPADGDRRGAVARLTDTGMAALEEAAPGHVTEVRERLFDPLTEEQVKALGEIAEAVAAGMRPACEKAIAEEFAAEAVTEV</sequence>
<dbReference type="SUPFAM" id="SSF46785">
    <property type="entry name" value="Winged helix' DNA-binding domain"/>
    <property type="match status" value="1"/>
</dbReference>
<dbReference type="InterPro" id="IPR036390">
    <property type="entry name" value="WH_DNA-bd_sf"/>
</dbReference>
<dbReference type="InterPro" id="IPR036388">
    <property type="entry name" value="WH-like_DNA-bd_sf"/>
</dbReference>
<dbReference type="AlphaFoldDB" id="A0A6G4U8V3"/>
<evidence type="ECO:0000259" key="1">
    <source>
        <dbReference type="PROSITE" id="PS50995"/>
    </source>
</evidence>
<dbReference type="PANTHER" id="PTHR33164:SF99">
    <property type="entry name" value="MARR FAMILY REGULATORY PROTEIN"/>
    <property type="match status" value="1"/>
</dbReference>
<dbReference type="SMART" id="SM00347">
    <property type="entry name" value="HTH_MARR"/>
    <property type="match status" value="1"/>
</dbReference>
<dbReference type="PROSITE" id="PS50995">
    <property type="entry name" value="HTH_MARR_2"/>
    <property type="match status" value="1"/>
</dbReference>
<organism evidence="2 3">
    <name type="scientific">Streptomyces coryli</name>
    <dbReference type="NCBI Taxonomy" id="1128680"/>
    <lineage>
        <taxon>Bacteria</taxon>
        <taxon>Bacillati</taxon>
        <taxon>Actinomycetota</taxon>
        <taxon>Actinomycetes</taxon>
        <taxon>Kitasatosporales</taxon>
        <taxon>Streptomycetaceae</taxon>
        <taxon>Streptomyces</taxon>
    </lineage>
</organism>
<evidence type="ECO:0000313" key="2">
    <source>
        <dbReference type="EMBL" id="NGN68553.1"/>
    </source>
</evidence>
<proteinExistence type="predicted"/>
<keyword evidence="3" id="KW-1185">Reference proteome</keyword>
<dbReference type="Pfam" id="PF12802">
    <property type="entry name" value="MarR_2"/>
    <property type="match status" value="1"/>
</dbReference>
<gene>
    <name evidence="2" type="ORF">G5C51_32235</name>
</gene>
<dbReference type="InterPro" id="IPR000835">
    <property type="entry name" value="HTH_MarR-typ"/>
</dbReference>